<accession>A0ABW5QKN2</accession>
<sequence length="156" mass="17464">MPYRLCRLSGQNGVRSSAVTALVSVALIGVTAGVADDFDMLPHPDNPKGKGTYACTMYDGVSVNDDGRLLRDHWADWFIEDYNQFQFDAETGEFSTEGQQLFWTVLRPGSSAWDLIAHLPGPDASFNMMRIEIWNEPVRFVMTNGKQFFSGTCVRD</sequence>
<reference evidence="2" key="1">
    <citation type="journal article" date="2019" name="Int. J. Syst. Evol. Microbiol.">
        <title>The Global Catalogue of Microorganisms (GCM) 10K type strain sequencing project: providing services to taxonomists for standard genome sequencing and annotation.</title>
        <authorList>
            <consortium name="The Broad Institute Genomics Platform"/>
            <consortium name="The Broad Institute Genome Sequencing Center for Infectious Disease"/>
            <person name="Wu L."/>
            <person name="Ma J."/>
        </authorList>
    </citation>
    <scope>NUCLEOTIDE SEQUENCE [LARGE SCALE GENOMIC DNA]</scope>
    <source>
        <strain evidence="2">CCM 7427</strain>
    </source>
</reference>
<comment type="caution">
    <text evidence="1">The sequence shown here is derived from an EMBL/GenBank/DDBJ whole genome shotgun (WGS) entry which is preliminary data.</text>
</comment>
<protein>
    <submittedName>
        <fullName evidence="1">Uncharacterized protein</fullName>
    </submittedName>
</protein>
<name>A0ABW5QKN2_9HYPH</name>
<organism evidence="1 2">
    <name type="scientific">Devosia albogilva</name>
    <dbReference type="NCBI Taxonomy" id="429726"/>
    <lineage>
        <taxon>Bacteria</taxon>
        <taxon>Pseudomonadati</taxon>
        <taxon>Pseudomonadota</taxon>
        <taxon>Alphaproteobacteria</taxon>
        <taxon>Hyphomicrobiales</taxon>
        <taxon>Devosiaceae</taxon>
        <taxon>Devosia</taxon>
    </lineage>
</organism>
<gene>
    <name evidence="1" type="ORF">ACFSX5_10635</name>
</gene>
<keyword evidence="2" id="KW-1185">Reference proteome</keyword>
<dbReference type="Proteomes" id="UP001597521">
    <property type="component" value="Unassembled WGS sequence"/>
</dbReference>
<dbReference type="EMBL" id="JBHUNP010000001">
    <property type="protein sequence ID" value="MFD2648247.1"/>
    <property type="molecule type" value="Genomic_DNA"/>
</dbReference>
<evidence type="ECO:0000313" key="1">
    <source>
        <dbReference type="EMBL" id="MFD2648247.1"/>
    </source>
</evidence>
<evidence type="ECO:0000313" key="2">
    <source>
        <dbReference type="Proteomes" id="UP001597521"/>
    </source>
</evidence>
<proteinExistence type="predicted"/>
<dbReference type="RefSeq" id="WP_386833360.1">
    <property type="nucleotide sequence ID" value="NZ_JBHUNP010000001.1"/>
</dbReference>